<proteinExistence type="predicted"/>
<dbReference type="EMBL" id="SPHZ02000001">
    <property type="protein sequence ID" value="KAF0935189.1"/>
    <property type="molecule type" value="Genomic_DNA"/>
</dbReference>
<comment type="caution">
    <text evidence="1">The sequence shown here is derived from an EMBL/GenBank/DDBJ whole genome shotgun (WGS) entry which is preliminary data.</text>
</comment>
<sequence length="74" mass="7839">MSLSASVASPSHLFLPEFTGFVVSFRGRKTAGGFGSGCARGCAGAIVPWVSYQTSEVQLEEVVLSREAKQQCLN</sequence>
<protein>
    <submittedName>
        <fullName evidence="1">Uncharacterized protein</fullName>
    </submittedName>
</protein>
<gene>
    <name evidence="1" type="ORF">E2562_031044</name>
</gene>
<evidence type="ECO:0000313" key="2">
    <source>
        <dbReference type="Proteomes" id="UP000479710"/>
    </source>
</evidence>
<reference evidence="1 2" key="1">
    <citation type="submission" date="2019-11" db="EMBL/GenBank/DDBJ databases">
        <title>Whole genome sequence of Oryza granulata.</title>
        <authorList>
            <person name="Li W."/>
        </authorList>
    </citation>
    <scope>NUCLEOTIDE SEQUENCE [LARGE SCALE GENOMIC DNA]</scope>
    <source>
        <strain evidence="2">cv. Menghai</strain>
        <tissue evidence="1">Leaf</tissue>
    </source>
</reference>
<accession>A0A6G1FE89</accession>
<organism evidence="1 2">
    <name type="scientific">Oryza meyeriana var. granulata</name>
    <dbReference type="NCBI Taxonomy" id="110450"/>
    <lineage>
        <taxon>Eukaryota</taxon>
        <taxon>Viridiplantae</taxon>
        <taxon>Streptophyta</taxon>
        <taxon>Embryophyta</taxon>
        <taxon>Tracheophyta</taxon>
        <taxon>Spermatophyta</taxon>
        <taxon>Magnoliopsida</taxon>
        <taxon>Liliopsida</taxon>
        <taxon>Poales</taxon>
        <taxon>Poaceae</taxon>
        <taxon>BOP clade</taxon>
        <taxon>Oryzoideae</taxon>
        <taxon>Oryzeae</taxon>
        <taxon>Oryzinae</taxon>
        <taxon>Oryza</taxon>
        <taxon>Oryza meyeriana</taxon>
    </lineage>
</organism>
<dbReference type="AlphaFoldDB" id="A0A6G1FE89"/>
<keyword evidence="2" id="KW-1185">Reference proteome</keyword>
<name>A0A6G1FE89_9ORYZ</name>
<evidence type="ECO:0000313" key="1">
    <source>
        <dbReference type="EMBL" id="KAF0935189.1"/>
    </source>
</evidence>
<dbReference type="Proteomes" id="UP000479710">
    <property type="component" value="Unassembled WGS sequence"/>
</dbReference>